<dbReference type="AlphaFoldDB" id="A0A834WHD7"/>
<keyword evidence="1" id="KW-1133">Transmembrane helix</keyword>
<evidence type="ECO:0000313" key="2">
    <source>
        <dbReference type="EMBL" id="KAF7823445.1"/>
    </source>
</evidence>
<reference evidence="2" key="1">
    <citation type="submission" date="2020-09" db="EMBL/GenBank/DDBJ databases">
        <title>Genome-Enabled Discovery of Anthraquinone Biosynthesis in Senna tora.</title>
        <authorList>
            <person name="Kang S.-H."/>
            <person name="Pandey R.P."/>
            <person name="Lee C.-M."/>
            <person name="Sim J.-S."/>
            <person name="Jeong J.-T."/>
            <person name="Choi B.-S."/>
            <person name="Jung M."/>
            <person name="Ginzburg D."/>
            <person name="Zhao K."/>
            <person name="Won S.Y."/>
            <person name="Oh T.-J."/>
            <person name="Yu Y."/>
            <person name="Kim N.-H."/>
            <person name="Lee O.R."/>
            <person name="Lee T.-H."/>
            <person name="Bashyal P."/>
            <person name="Kim T.-S."/>
            <person name="Lee W.-H."/>
            <person name="Kawkins C."/>
            <person name="Kim C.-K."/>
            <person name="Kim J.S."/>
            <person name="Ahn B.O."/>
            <person name="Rhee S.Y."/>
            <person name="Sohng J.K."/>
        </authorList>
    </citation>
    <scope>NUCLEOTIDE SEQUENCE</scope>
    <source>
        <tissue evidence="2">Leaf</tissue>
    </source>
</reference>
<organism evidence="2 3">
    <name type="scientific">Senna tora</name>
    <dbReference type="NCBI Taxonomy" id="362788"/>
    <lineage>
        <taxon>Eukaryota</taxon>
        <taxon>Viridiplantae</taxon>
        <taxon>Streptophyta</taxon>
        <taxon>Embryophyta</taxon>
        <taxon>Tracheophyta</taxon>
        <taxon>Spermatophyta</taxon>
        <taxon>Magnoliopsida</taxon>
        <taxon>eudicotyledons</taxon>
        <taxon>Gunneridae</taxon>
        <taxon>Pentapetalae</taxon>
        <taxon>rosids</taxon>
        <taxon>fabids</taxon>
        <taxon>Fabales</taxon>
        <taxon>Fabaceae</taxon>
        <taxon>Caesalpinioideae</taxon>
        <taxon>Cassia clade</taxon>
        <taxon>Senna</taxon>
    </lineage>
</organism>
<keyword evidence="1" id="KW-0472">Membrane</keyword>
<name>A0A834WHD7_9FABA</name>
<gene>
    <name evidence="2" type="ORF">G2W53_021589</name>
</gene>
<keyword evidence="1" id="KW-0812">Transmembrane</keyword>
<evidence type="ECO:0000313" key="3">
    <source>
        <dbReference type="Proteomes" id="UP000634136"/>
    </source>
</evidence>
<dbReference type="Proteomes" id="UP000634136">
    <property type="component" value="Unassembled WGS sequence"/>
</dbReference>
<dbReference type="EMBL" id="JAAIUW010000007">
    <property type="protein sequence ID" value="KAF7823445.1"/>
    <property type="molecule type" value="Genomic_DNA"/>
</dbReference>
<feature type="transmembrane region" description="Helical" evidence="1">
    <location>
        <begin position="111"/>
        <end position="134"/>
    </location>
</feature>
<comment type="caution">
    <text evidence="2">The sequence shown here is derived from an EMBL/GenBank/DDBJ whole genome shotgun (WGS) entry which is preliminary data.</text>
</comment>
<accession>A0A834WHD7</accession>
<proteinExistence type="predicted"/>
<keyword evidence="3" id="KW-1185">Reference proteome</keyword>
<protein>
    <submittedName>
        <fullName evidence="2">Uncharacterized protein</fullName>
    </submittedName>
</protein>
<evidence type="ECO:0000256" key="1">
    <source>
        <dbReference type="SAM" id="Phobius"/>
    </source>
</evidence>
<sequence>MGNMNFPFPSKKMMDIGNKSSMRVQLLKLTENKLMRTRRKGKLPRLTPLVIFLLSEVQNRYHWIILALVLRGAIVLRVSILRSRRHCRTLLHTMSERNQSLFTSTDAGNVFSIHIGNNFILASALVAINLYLLVASSVQI</sequence>